<evidence type="ECO:0000259" key="3">
    <source>
        <dbReference type="Pfam" id="PF08543"/>
    </source>
</evidence>
<dbReference type="Pfam" id="PF08543">
    <property type="entry name" value="Phos_pyr_kin"/>
    <property type="match status" value="1"/>
</dbReference>
<comment type="caution">
    <text evidence="4">The sequence shown here is derived from an EMBL/GenBank/DDBJ whole genome shotgun (WGS) entry which is preliminary data.</text>
</comment>
<dbReference type="PANTHER" id="PTHR20858:SF17">
    <property type="entry name" value="HYDROXYMETHYLPYRIMIDINE_PHOSPHOMETHYLPYRIMIDINE KINASE THI20-RELATED"/>
    <property type="match status" value="1"/>
</dbReference>
<evidence type="ECO:0000313" key="5">
    <source>
        <dbReference type="Proteomes" id="UP000192277"/>
    </source>
</evidence>
<evidence type="ECO:0000313" key="4">
    <source>
        <dbReference type="EMBL" id="OQP51511.1"/>
    </source>
</evidence>
<reference evidence="4 5" key="1">
    <citation type="submission" date="2016-04" db="EMBL/GenBank/DDBJ databases">
        <authorList>
            <person name="Chen L."/>
            <person name="Zhuang W."/>
            <person name="Wang G."/>
        </authorList>
    </citation>
    <scope>NUCLEOTIDE SEQUENCE [LARGE SCALE GENOMIC DNA]</scope>
    <source>
        <strain evidence="5">GR20</strain>
    </source>
</reference>
<accession>A0ABX3P0S8</accession>
<dbReference type="InterPro" id="IPR029056">
    <property type="entry name" value="Ribokinase-like"/>
</dbReference>
<dbReference type="InterPro" id="IPR004399">
    <property type="entry name" value="HMP/HMP-P_kinase_dom"/>
</dbReference>
<dbReference type="CDD" id="cd01169">
    <property type="entry name" value="HMPP_kinase"/>
    <property type="match status" value="1"/>
</dbReference>
<organism evidence="4 5">
    <name type="scientific">Niastella koreensis</name>
    <dbReference type="NCBI Taxonomy" id="354356"/>
    <lineage>
        <taxon>Bacteria</taxon>
        <taxon>Pseudomonadati</taxon>
        <taxon>Bacteroidota</taxon>
        <taxon>Chitinophagia</taxon>
        <taxon>Chitinophagales</taxon>
        <taxon>Chitinophagaceae</taxon>
        <taxon>Niastella</taxon>
    </lineage>
</organism>
<evidence type="ECO:0000256" key="1">
    <source>
        <dbReference type="ARBA" id="ARBA00004948"/>
    </source>
</evidence>
<dbReference type="InterPro" id="IPR013749">
    <property type="entry name" value="PM/HMP-P_kinase-1"/>
</dbReference>
<evidence type="ECO:0000256" key="2">
    <source>
        <dbReference type="ARBA" id="ARBA00012135"/>
    </source>
</evidence>
<dbReference type="GO" id="GO:0016301">
    <property type="term" value="F:kinase activity"/>
    <property type="evidence" value="ECO:0007669"/>
    <property type="project" value="UniProtKB-KW"/>
</dbReference>
<proteinExistence type="predicted"/>
<name>A0ABX3P0S8_9BACT</name>
<keyword evidence="5" id="KW-1185">Reference proteome</keyword>
<keyword evidence="4" id="KW-0418">Kinase</keyword>
<feature type="domain" description="Pyridoxamine kinase/Phosphomethylpyrimidine kinase" evidence="3">
    <location>
        <begin position="15"/>
        <end position="243"/>
    </location>
</feature>
<dbReference type="EMBL" id="LWBO01000005">
    <property type="protein sequence ID" value="OQP51511.1"/>
    <property type="molecule type" value="Genomic_DNA"/>
</dbReference>
<dbReference type="Proteomes" id="UP000192277">
    <property type="component" value="Unassembled WGS sequence"/>
</dbReference>
<sequence>MQTARPNVLTIAGFDPSGGAGVLADCKTFEQHGVYGFGVCTAWTVQTDDSFYNIHWLSAEQVIEQLQPLMNKFVIAACKIGIIDSLETLLDVIVFLKESNPAIQIVWDPVLKASAGYDFHSVESFDSLDAVLAGVSLVTPNYDELQQLQFMTGEALIKNDRAVFCPVLLKGGHRPDALGTDTLYEPAGYTIIEAGVSAVFPKHGSGCVLSAAITAQLAQGQPLQQACKYAKQYIESFLNSSQSLLGYHASC</sequence>
<protein>
    <recommendedName>
        <fullName evidence="2">hydroxymethylpyrimidine kinase</fullName>
        <ecNumber evidence="2">2.7.1.49</ecNumber>
    </recommendedName>
</protein>
<dbReference type="RefSeq" id="WP_014219789.1">
    <property type="nucleotide sequence ID" value="NZ_LWBO01000005.1"/>
</dbReference>
<dbReference type="EC" id="2.7.1.49" evidence="2"/>
<comment type="pathway">
    <text evidence="1">Cofactor biosynthesis; thiamine diphosphate biosynthesis.</text>
</comment>
<keyword evidence="4" id="KW-0808">Transferase</keyword>
<dbReference type="SUPFAM" id="SSF53613">
    <property type="entry name" value="Ribokinase-like"/>
    <property type="match status" value="1"/>
</dbReference>
<dbReference type="Gene3D" id="3.40.1190.20">
    <property type="match status" value="1"/>
</dbReference>
<gene>
    <name evidence="4" type="ORF">A4D02_25675</name>
</gene>
<dbReference type="PANTHER" id="PTHR20858">
    <property type="entry name" value="PHOSPHOMETHYLPYRIMIDINE KINASE"/>
    <property type="match status" value="1"/>
</dbReference>